<reference evidence="1" key="1">
    <citation type="journal article" date="2020" name="New Phytol.">
        <title>Comparative genomics reveals dynamic genome evolution in host specialist ectomycorrhizal fungi.</title>
        <authorList>
            <person name="Lofgren L.A."/>
            <person name="Nguyen N.H."/>
            <person name="Vilgalys R."/>
            <person name="Ruytinx J."/>
            <person name="Liao H.L."/>
            <person name="Branco S."/>
            <person name="Kuo A."/>
            <person name="LaButti K."/>
            <person name="Lipzen A."/>
            <person name="Andreopoulos W."/>
            <person name="Pangilinan J."/>
            <person name="Riley R."/>
            <person name="Hundley H."/>
            <person name="Na H."/>
            <person name="Barry K."/>
            <person name="Grigoriev I.V."/>
            <person name="Stajich J.E."/>
            <person name="Kennedy P.G."/>
        </authorList>
    </citation>
    <scope>NUCLEOTIDE SEQUENCE</scope>
    <source>
        <strain evidence="1">FC423</strain>
    </source>
</reference>
<feature type="non-terminal residue" evidence="1">
    <location>
        <position position="1"/>
    </location>
</feature>
<sequence length="100" mass="11656">YHMPLHALNKKFGLYRQIVAHLDVSPHTNALHKHDTYLLIMDYMNNVRIVSMQDASRSPDALYGDFRSPILDYYLWLNHTVDGFHAGCRRALEETHGITF</sequence>
<organism evidence="1 2">
    <name type="scientific">Suillus discolor</name>
    <dbReference type="NCBI Taxonomy" id="1912936"/>
    <lineage>
        <taxon>Eukaryota</taxon>
        <taxon>Fungi</taxon>
        <taxon>Dikarya</taxon>
        <taxon>Basidiomycota</taxon>
        <taxon>Agaricomycotina</taxon>
        <taxon>Agaricomycetes</taxon>
        <taxon>Agaricomycetidae</taxon>
        <taxon>Boletales</taxon>
        <taxon>Suillineae</taxon>
        <taxon>Suillaceae</taxon>
        <taxon>Suillus</taxon>
    </lineage>
</organism>
<dbReference type="Proteomes" id="UP000823399">
    <property type="component" value="Unassembled WGS sequence"/>
</dbReference>
<feature type="non-terminal residue" evidence="1">
    <location>
        <position position="100"/>
    </location>
</feature>
<protein>
    <submittedName>
        <fullName evidence="1">Uncharacterized protein</fullName>
    </submittedName>
</protein>
<keyword evidence="2" id="KW-1185">Reference proteome</keyword>
<dbReference type="OrthoDB" id="2643134at2759"/>
<name>A0A9P7JU08_9AGAM</name>
<accession>A0A9P7JU08</accession>
<proteinExistence type="predicted"/>
<comment type="caution">
    <text evidence="1">The sequence shown here is derived from an EMBL/GenBank/DDBJ whole genome shotgun (WGS) entry which is preliminary data.</text>
</comment>
<evidence type="ECO:0000313" key="2">
    <source>
        <dbReference type="Proteomes" id="UP000823399"/>
    </source>
</evidence>
<dbReference type="GeneID" id="64692487"/>
<dbReference type="AlphaFoldDB" id="A0A9P7JU08"/>
<gene>
    <name evidence="1" type="ORF">F5147DRAFT_540686</name>
</gene>
<dbReference type="EMBL" id="JABBWM010000028">
    <property type="protein sequence ID" value="KAG2108218.1"/>
    <property type="molecule type" value="Genomic_DNA"/>
</dbReference>
<evidence type="ECO:0000313" key="1">
    <source>
        <dbReference type="EMBL" id="KAG2108218.1"/>
    </source>
</evidence>
<dbReference type="RefSeq" id="XP_041292737.1">
    <property type="nucleotide sequence ID" value="XM_041430228.1"/>
</dbReference>